<dbReference type="GO" id="GO:0016758">
    <property type="term" value="F:hexosyltransferase activity"/>
    <property type="evidence" value="ECO:0007669"/>
    <property type="project" value="UniProtKB-ARBA"/>
</dbReference>
<evidence type="ECO:0000259" key="1">
    <source>
        <dbReference type="Pfam" id="PF00535"/>
    </source>
</evidence>
<dbReference type="PANTHER" id="PTHR22916:SF3">
    <property type="entry name" value="UDP-GLCNAC:BETAGAL BETA-1,3-N-ACETYLGLUCOSAMINYLTRANSFERASE-LIKE PROTEIN 1"/>
    <property type="match status" value="1"/>
</dbReference>
<dbReference type="Proteomes" id="UP001153714">
    <property type="component" value="Chromosome 3"/>
</dbReference>
<dbReference type="PANTHER" id="PTHR22916">
    <property type="entry name" value="GLYCOSYLTRANSFERASE"/>
    <property type="match status" value="1"/>
</dbReference>
<reference evidence="2" key="1">
    <citation type="submission" date="2021-12" db="EMBL/GenBank/DDBJ databases">
        <authorList>
            <person name="King R."/>
        </authorList>
    </citation>
    <scope>NUCLEOTIDE SEQUENCE</scope>
</reference>
<dbReference type="InterPro" id="IPR029044">
    <property type="entry name" value="Nucleotide-diphossugar_trans"/>
</dbReference>
<dbReference type="AlphaFoldDB" id="A0A9N9WFL0"/>
<dbReference type="Pfam" id="PF00535">
    <property type="entry name" value="Glycos_transf_2"/>
    <property type="match status" value="1"/>
</dbReference>
<gene>
    <name evidence="2" type="ORF">DIATSA_LOCUS8524</name>
</gene>
<proteinExistence type="predicted"/>
<evidence type="ECO:0000313" key="2">
    <source>
        <dbReference type="EMBL" id="CAG9790875.1"/>
    </source>
</evidence>
<dbReference type="SUPFAM" id="SSF53448">
    <property type="entry name" value="Nucleotide-diphospho-sugar transferases"/>
    <property type="match status" value="1"/>
</dbReference>
<dbReference type="InterPro" id="IPR001173">
    <property type="entry name" value="Glyco_trans_2-like"/>
</dbReference>
<evidence type="ECO:0000313" key="3">
    <source>
        <dbReference type="Proteomes" id="UP001153714"/>
    </source>
</evidence>
<dbReference type="EMBL" id="OU893334">
    <property type="protein sequence ID" value="CAG9790875.1"/>
    <property type="molecule type" value="Genomic_DNA"/>
</dbReference>
<name>A0A9N9WFL0_9NEOP</name>
<reference evidence="2" key="2">
    <citation type="submission" date="2022-10" db="EMBL/GenBank/DDBJ databases">
        <authorList>
            <consortium name="ENA_rothamsted_submissions"/>
            <consortium name="culmorum"/>
            <person name="King R."/>
        </authorList>
    </citation>
    <scope>NUCLEOTIDE SEQUENCE</scope>
</reference>
<keyword evidence="3" id="KW-1185">Reference proteome</keyword>
<dbReference type="OrthoDB" id="206708at2759"/>
<accession>A0A9N9WFL0</accession>
<feature type="domain" description="Glycosyltransferase 2-like" evidence="1">
    <location>
        <begin position="5"/>
        <end position="177"/>
    </location>
</feature>
<protein>
    <recommendedName>
        <fullName evidence="1">Glycosyltransferase 2-like domain-containing protein</fullName>
    </recommendedName>
</protein>
<organism evidence="2 3">
    <name type="scientific">Diatraea saccharalis</name>
    <name type="common">sugarcane borer</name>
    <dbReference type="NCBI Taxonomy" id="40085"/>
    <lineage>
        <taxon>Eukaryota</taxon>
        <taxon>Metazoa</taxon>
        <taxon>Ecdysozoa</taxon>
        <taxon>Arthropoda</taxon>
        <taxon>Hexapoda</taxon>
        <taxon>Insecta</taxon>
        <taxon>Pterygota</taxon>
        <taxon>Neoptera</taxon>
        <taxon>Endopterygota</taxon>
        <taxon>Lepidoptera</taxon>
        <taxon>Glossata</taxon>
        <taxon>Ditrysia</taxon>
        <taxon>Pyraloidea</taxon>
        <taxon>Crambidae</taxon>
        <taxon>Crambinae</taxon>
        <taxon>Diatraea</taxon>
    </lineage>
</organism>
<sequence length="346" mass="39606">MCDVSVIIPIYNGEKWINNCMKSIASQTIINTELKLEIIVYNDGSTDGTEKLLNQWAQYFKQKRVNFILTGSLSTRGVGAAKNGAVFVSSGNFLCFQDIDDIMQPHRIMLQWQYAVNHLNTLIGSRISRIPFDSTPRYVRWANNMKSNELKLQIYTSNGSTLLMPTWFCHRSVFDKVGGFDEKGAGTPEDLIFFHKHLELGGDLHRINNDLVIYSYHANATSLSISRECIWNIQLEKLQINVLQHWKHFTVWNAGKSGRRFVRALNPENLKKVVAFCDVDKKKIGNDIELYCPHKRKVLIKLPVIHFLDAKCPLIICVKLDLTNGLFESNLKSLNLTEGKDYFLFS</sequence>
<dbReference type="Gene3D" id="3.90.550.10">
    <property type="entry name" value="Spore Coat Polysaccharide Biosynthesis Protein SpsA, Chain A"/>
    <property type="match status" value="1"/>
</dbReference>